<dbReference type="GO" id="GO:0015297">
    <property type="term" value="F:antiporter activity"/>
    <property type="evidence" value="ECO:0007669"/>
    <property type="project" value="UniProtKB-KW"/>
</dbReference>
<evidence type="ECO:0000256" key="1">
    <source>
        <dbReference type="ARBA" id="ARBA00004448"/>
    </source>
</evidence>
<evidence type="ECO:0000256" key="24">
    <source>
        <dbReference type="ARBA" id="ARBA00048971"/>
    </source>
</evidence>
<comment type="catalytic activity">
    <reaction evidence="23">
        <text>dADP(out) + phosphate(in) + H(+)(out) = dADP(in) + phosphate(out) + H(+)(in)</text>
        <dbReference type="Rhea" id="RHEA:73695"/>
        <dbReference type="ChEBI" id="CHEBI:15378"/>
        <dbReference type="ChEBI" id="CHEBI:43474"/>
        <dbReference type="ChEBI" id="CHEBI:57667"/>
    </reaction>
</comment>
<evidence type="ECO:0000256" key="12">
    <source>
        <dbReference type="ARBA" id="ARBA00023128"/>
    </source>
</evidence>
<comment type="catalytic activity">
    <reaction evidence="14">
        <text>dAMP(out) + phosphate(in) = dAMP(in) + phosphate(out)</text>
        <dbReference type="Rhea" id="RHEA:73687"/>
        <dbReference type="ChEBI" id="CHEBI:43474"/>
        <dbReference type="ChEBI" id="CHEBI:58245"/>
    </reaction>
</comment>
<comment type="catalytic activity">
    <reaction evidence="15">
        <text>3'-AMP(out) + phosphate(in) = 3'-AMP(in) + phosphate(out)</text>
        <dbReference type="Rhea" id="RHEA:73691"/>
        <dbReference type="ChEBI" id="CHEBI:43474"/>
        <dbReference type="ChEBI" id="CHEBI:60880"/>
    </reaction>
</comment>
<dbReference type="FunFam" id="1.10.238.10:FF:000168">
    <property type="entry name" value="Solute carrier family 25 member 24"/>
    <property type="match status" value="1"/>
</dbReference>
<evidence type="ECO:0000256" key="14">
    <source>
        <dbReference type="ARBA" id="ARBA00036282"/>
    </source>
</evidence>
<keyword evidence="4 27" id="KW-0813">Transport</keyword>
<comment type="subcellular location">
    <subcellularLocation>
        <location evidence="1">Mitochondrion inner membrane</location>
        <topology evidence="1">Multi-pass membrane protein</topology>
    </subcellularLocation>
</comment>
<keyword evidence="8" id="KW-0677">Repeat</keyword>
<dbReference type="FunFam" id="1.50.40.10:FF:000003">
    <property type="entry name" value="Putative calcium-binding mitochondrial carrier protein scamc-2"/>
    <property type="match status" value="1"/>
</dbReference>
<proteinExistence type="inferred from homology"/>
<dbReference type="SUPFAM" id="SSF47473">
    <property type="entry name" value="EF-hand"/>
    <property type="match status" value="1"/>
</dbReference>
<dbReference type="InterPro" id="IPR018108">
    <property type="entry name" value="MCP_transmembrane"/>
</dbReference>
<comment type="catalytic activity">
    <reaction evidence="25">
        <text>dADP(in) + ADP(out) = dADP(out) + ADP(in)</text>
        <dbReference type="Rhea" id="RHEA:72855"/>
        <dbReference type="ChEBI" id="CHEBI:57667"/>
        <dbReference type="ChEBI" id="CHEBI:456216"/>
    </reaction>
</comment>
<feature type="repeat" description="Solcar" evidence="26">
    <location>
        <begin position="278"/>
        <end position="363"/>
    </location>
</feature>
<dbReference type="InterPro" id="IPR018247">
    <property type="entry name" value="EF_Hand_1_Ca_BS"/>
</dbReference>
<name>A0A8C4WUH8_EPTBU</name>
<protein>
    <submittedName>
        <fullName evidence="29">Solute carrier family 25 member 24</fullName>
    </submittedName>
</protein>
<evidence type="ECO:0000256" key="3">
    <source>
        <dbReference type="ARBA" id="ARBA00011245"/>
    </source>
</evidence>
<comment type="catalytic activity">
    <reaction evidence="17">
        <text>ADP(out) + diphosphate(in) = ADP(in) + diphosphate(out)</text>
        <dbReference type="Rhea" id="RHEA:73671"/>
        <dbReference type="ChEBI" id="CHEBI:33019"/>
        <dbReference type="ChEBI" id="CHEBI:456216"/>
    </reaction>
</comment>
<evidence type="ECO:0000256" key="9">
    <source>
        <dbReference type="ARBA" id="ARBA00022792"/>
    </source>
</evidence>
<evidence type="ECO:0000256" key="2">
    <source>
        <dbReference type="ARBA" id="ARBA00006375"/>
    </source>
</evidence>
<evidence type="ECO:0000256" key="25">
    <source>
        <dbReference type="ARBA" id="ARBA00049234"/>
    </source>
</evidence>
<evidence type="ECO:0000256" key="18">
    <source>
        <dbReference type="ARBA" id="ARBA00036908"/>
    </source>
</evidence>
<keyword evidence="11" id="KW-1133">Transmembrane helix</keyword>
<dbReference type="PROSITE" id="PS00018">
    <property type="entry name" value="EF_HAND_1"/>
    <property type="match status" value="2"/>
</dbReference>
<keyword evidence="5" id="KW-0050">Antiport</keyword>
<evidence type="ECO:0000256" key="8">
    <source>
        <dbReference type="ARBA" id="ARBA00022737"/>
    </source>
</evidence>
<dbReference type="InterPro" id="IPR002067">
    <property type="entry name" value="MCP"/>
</dbReference>
<dbReference type="InterPro" id="IPR023395">
    <property type="entry name" value="MCP_dom_sf"/>
</dbReference>
<keyword evidence="7" id="KW-0479">Metal-binding</keyword>
<dbReference type="InterPro" id="IPR002048">
    <property type="entry name" value="EF_hand_dom"/>
</dbReference>
<dbReference type="PRINTS" id="PR00926">
    <property type="entry name" value="MITOCARRIER"/>
</dbReference>
<evidence type="ECO:0000256" key="5">
    <source>
        <dbReference type="ARBA" id="ARBA00022449"/>
    </source>
</evidence>
<reference evidence="29" key="2">
    <citation type="submission" date="2025-09" db="UniProtKB">
        <authorList>
            <consortium name="Ensembl"/>
        </authorList>
    </citation>
    <scope>IDENTIFICATION</scope>
</reference>
<dbReference type="Gene3D" id="1.10.238.10">
    <property type="entry name" value="EF-hand"/>
    <property type="match status" value="2"/>
</dbReference>
<feature type="domain" description="EF-hand" evidence="28">
    <location>
        <begin position="10"/>
        <end position="45"/>
    </location>
</feature>
<comment type="catalytic activity">
    <reaction evidence="22">
        <text>Mg(2+)(in) + ADP(out) + ATP(in) + H(+)(out) = Mg(2+)(out) + ADP(in) + ATP(out) + H(+)(in)</text>
        <dbReference type="Rhea" id="RHEA:73659"/>
        <dbReference type="ChEBI" id="CHEBI:15378"/>
        <dbReference type="ChEBI" id="CHEBI:18420"/>
        <dbReference type="ChEBI" id="CHEBI:30616"/>
        <dbReference type="ChEBI" id="CHEBI:456216"/>
    </reaction>
</comment>
<dbReference type="GeneTree" id="ENSGT00940000158786"/>
<dbReference type="InterPro" id="IPR011992">
    <property type="entry name" value="EF-hand-dom_pair"/>
</dbReference>
<evidence type="ECO:0000259" key="28">
    <source>
        <dbReference type="PROSITE" id="PS50222"/>
    </source>
</evidence>
<keyword evidence="9" id="KW-0999">Mitochondrion inner membrane</keyword>
<comment type="similarity">
    <text evidence="2 27">Belongs to the mitochondrial carrier (TC 2.A.29) family.</text>
</comment>
<dbReference type="PROSITE" id="PS50222">
    <property type="entry name" value="EF_HAND_2"/>
    <property type="match status" value="3"/>
</dbReference>
<feature type="repeat" description="Solcar" evidence="26">
    <location>
        <begin position="183"/>
        <end position="269"/>
    </location>
</feature>
<keyword evidence="10" id="KW-0106">Calcium</keyword>
<dbReference type="Proteomes" id="UP000694388">
    <property type="component" value="Unplaced"/>
</dbReference>
<comment type="catalytic activity">
    <reaction evidence="19">
        <text>ADP(out) + phosphate(in) + H(+)(out) = ADP(in) + phosphate(out) + H(+)(in)</text>
        <dbReference type="Rhea" id="RHEA:65844"/>
        <dbReference type="ChEBI" id="CHEBI:15378"/>
        <dbReference type="ChEBI" id="CHEBI:43474"/>
        <dbReference type="ChEBI" id="CHEBI:456216"/>
    </reaction>
</comment>
<evidence type="ECO:0000256" key="27">
    <source>
        <dbReference type="RuleBase" id="RU000488"/>
    </source>
</evidence>
<keyword evidence="12" id="KW-0496">Mitochondrion</keyword>
<evidence type="ECO:0000256" key="10">
    <source>
        <dbReference type="ARBA" id="ARBA00022837"/>
    </source>
</evidence>
<keyword evidence="6 26" id="KW-0812">Transmembrane</keyword>
<comment type="catalytic activity">
    <reaction evidence="21">
        <text>dAMP(in) + ADP(out) + H(+)(out) = dAMP(out) + ADP(in) + H(+)(in)</text>
        <dbReference type="Rhea" id="RHEA:73675"/>
        <dbReference type="ChEBI" id="CHEBI:15378"/>
        <dbReference type="ChEBI" id="CHEBI:58245"/>
        <dbReference type="ChEBI" id="CHEBI:456216"/>
    </reaction>
</comment>
<keyword evidence="13 26" id="KW-0472">Membrane</keyword>
<feature type="domain" description="EF-hand" evidence="28">
    <location>
        <begin position="113"/>
        <end position="148"/>
    </location>
</feature>
<evidence type="ECO:0000256" key="26">
    <source>
        <dbReference type="PROSITE-ProRule" id="PRU00282"/>
    </source>
</evidence>
<sequence length="452" mass="50568">MSAMGPQAMTSDERMRELFERLDTDGNGQIDIEELRAGLQRLGMPVQENAGEVILRAGDTNKDGQLDFEEFTRYVKEHEKKLRLTFKSLDRNNDGRIDASEILHAMEHLGVHITLTQAEKILKSMDKDNTMQVDWNEWRDFYLLNPASSVQEILQYWKHTTILDVGDSLTVPDEFTEEERTSGLWWRQLVAGGGAGAVSRTCTAPLDRLKVIMQVKSSRSNRIGLIGGLRTMVSEGGLRSLWRGNGVNVVKIAPETAIKFMSYEQIKRLIGSESGKPIGIIERFLSGSLAGATAQTVIYPMEVVKTRLALGQTGEYTSIIDCGRKILQRQGLLAFYKGYTPNILGIIPYAGIDLAIYERIALFISGYQRYSALPGAFVILNLLPFCNFSASYQTIDSKQLSMSNLFHSIWSKEGFSGLYRGLVPNFMKVIPAVGISYVVYENIKRTLGVDSH</sequence>
<dbReference type="SUPFAM" id="SSF103506">
    <property type="entry name" value="Mitochondrial carrier"/>
    <property type="match status" value="1"/>
</dbReference>
<evidence type="ECO:0000256" key="21">
    <source>
        <dbReference type="ARBA" id="ARBA00048433"/>
    </source>
</evidence>
<dbReference type="PROSITE" id="PS50920">
    <property type="entry name" value="SOLCAR"/>
    <property type="match status" value="3"/>
</dbReference>
<dbReference type="Pfam" id="PF00153">
    <property type="entry name" value="Mito_carr"/>
    <property type="match status" value="3"/>
</dbReference>
<dbReference type="PANTHER" id="PTHR24089">
    <property type="entry name" value="SOLUTE CARRIER FAMILY 25"/>
    <property type="match status" value="1"/>
</dbReference>
<comment type="catalytic activity">
    <reaction evidence="20">
        <text>phosphate(in) + ATP(out) + 2 H(+)(out) = phosphate(out) + ATP(in) + 2 H(+)(in)</text>
        <dbReference type="Rhea" id="RHEA:72035"/>
        <dbReference type="ChEBI" id="CHEBI:15378"/>
        <dbReference type="ChEBI" id="CHEBI:30616"/>
        <dbReference type="ChEBI" id="CHEBI:43474"/>
    </reaction>
</comment>
<evidence type="ECO:0000313" key="30">
    <source>
        <dbReference type="Proteomes" id="UP000694388"/>
    </source>
</evidence>
<reference evidence="29" key="1">
    <citation type="submission" date="2025-08" db="UniProtKB">
        <authorList>
            <consortium name="Ensembl"/>
        </authorList>
    </citation>
    <scope>IDENTIFICATION</scope>
</reference>
<dbReference type="Gene3D" id="1.50.40.10">
    <property type="entry name" value="Mitochondrial carrier domain"/>
    <property type="match status" value="1"/>
</dbReference>
<comment type="catalytic activity">
    <reaction evidence="18">
        <text>AMP(out) + phosphate(in) = AMP(in) + phosphate(out)</text>
        <dbReference type="Rhea" id="RHEA:70259"/>
        <dbReference type="ChEBI" id="CHEBI:43474"/>
        <dbReference type="ChEBI" id="CHEBI:456215"/>
    </reaction>
</comment>
<feature type="domain" description="EF-hand" evidence="28">
    <location>
        <begin position="77"/>
        <end position="112"/>
    </location>
</feature>
<evidence type="ECO:0000256" key="4">
    <source>
        <dbReference type="ARBA" id="ARBA00022448"/>
    </source>
</evidence>
<keyword evidence="30" id="KW-1185">Reference proteome</keyword>
<evidence type="ECO:0000256" key="11">
    <source>
        <dbReference type="ARBA" id="ARBA00022989"/>
    </source>
</evidence>
<evidence type="ECO:0000256" key="16">
    <source>
        <dbReference type="ARBA" id="ARBA00036310"/>
    </source>
</evidence>
<dbReference type="Ensembl" id="ENSEBUT00000012035.1">
    <property type="protein sequence ID" value="ENSEBUP00000011466.1"/>
    <property type="gene ID" value="ENSEBUG00000007338.1"/>
</dbReference>
<evidence type="ECO:0000256" key="23">
    <source>
        <dbReference type="ARBA" id="ARBA00048844"/>
    </source>
</evidence>
<evidence type="ECO:0000256" key="17">
    <source>
        <dbReference type="ARBA" id="ARBA00036630"/>
    </source>
</evidence>
<dbReference type="SMART" id="SM00054">
    <property type="entry name" value="EFh"/>
    <property type="match status" value="4"/>
</dbReference>
<feature type="repeat" description="Solcar" evidence="26">
    <location>
        <begin position="364"/>
        <end position="446"/>
    </location>
</feature>
<comment type="catalytic activity">
    <reaction evidence="24">
        <text>Mg(2+)(out) + phosphate(in) + ATP(out) = Mg(2+)(in) + phosphate(out) + ATP(in)</text>
        <dbReference type="Rhea" id="RHEA:65840"/>
        <dbReference type="ChEBI" id="CHEBI:18420"/>
        <dbReference type="ChEBI" id="CHEBI:30616"/>
        <dbReference type="ChEBI" id="CHEBI:43474"/>
    </reaction>
</comment>
<evidence type="ECO:0000256" key="6">
    <source>
        <dbReference type="ARBA" id="ARBA00022692"/>
    </source>
</evidence>
<dbReference type="GO" id="GO:0005509">
    <property type="term" value="F:calcium ion binding"/>
    <property type="evidence" value="ECO:0007669"/>
    <property type="project" value="InterPro"/>
</dbReference>
<dbReference type="Pfam" id="PF13499">
    <property type="entry name" value="EF-hand_7"/>
    <property type="match status" value="2"/>
</dbReference>
<dbReference type="FunFam" id="1.10.238.10:FF:000028">
    <property type="entry name" value="Putative calcium-binding mitochondrial carrier protein scamc-2"/>
    <property type="match status" value="1"/>
</dbReference>
<evidence type="ECO:0000256" key="19">
    <source>
        <dbReference type="ARBA" id="ARBA00047352"/>
    </source>
</evidence>
<comment type="subunit">
    <text evidence="3">Monomer.</text>
</comment>
<evidence type="ECO:0000256" key="22">
    <source>
        <dbReference type="ARBA" id="ARBA00048804"/>
    </source>
</evidence>
<dbReference type="AlphaFoldDB" id="A0A8C4WUH8"/>
<evidence type="ECO:0000256" key="13">
    <source>
        <dbReference type="ARBA" id="ARBA00023136"/>
    </source>
</evidence>
<evidence type="ECO:0000256" key="7">
    <source>
        <dbReference type="ARBA" id="ARBA00022723"/>
    </source>
</evidence>
<evidence type="ECO:0000313" key="29">
    <source>
        <dbReference type="Ensembl" id="ENSEBUP00000011466.1"/>
    </source>
</evidence>
<evidence type="ECO:0000256" key="20">
    <source>
        <dbReference type="ARBA" id="ARBA00048314"/>
    </source>
</evidence>
<comment type="catalytic activity">
    <reaction evidence="16">
        <text>3'-AMP(in) + ADP(out) + H(+)(out) = 3'-AMP(out) + ADP(in) + H(+)(in)</text>
        <dbReference type="Rhea" id="RHEA:73679"/>
        <dbReference type="ChEBI" id="CHEBI:15378"/>
        <dbReference type="ChEBI" id="CHEBI:60880"/>
        <dbReference type="ChEBI" id="CHEBI:456216"/>
    </reaction>
</comment>
<evidence type="ECO:0000256" key="15">
    <source>
        <dbReference type="ARBA" id="ARBA00036289"/>
    </source>
</evidence>
<dbReference type="GO" id="GO:0005743">
    <property type="term" value="C:mitochondrial inner membrane"/>
    <property type="evidence" value="ECO:0007669"/>
    <property type="project" value="UniProtKB-SubCell"/>
</dbReference>
<organism evidence="29 30">
    <name type="scientific">Eptatretus burgeri</name>
    <name type="common">Inshore hagfish</name>
    <dbReference type="NCBI Taxonomy" id="7764"/>
    <lineage>
        <taxon>Eukaryota</taxon>
        <taxon>Metazoa</taxon>
        <taxon>Chordata</taxon>
        <taxon>Craniata</taxon>
        <taxon>Vertebrata</taxon>
        <taxon>Cyclostomata</taxon>
        <taxon>Myxini</taxon>
        <taxon>Myxiniformes</taxon>
        <taxon>Myxinidae</taxon>
        <taxon>Eptatretinae</taxon>
        <taxon>Eptatretus</taxon>
    </lineage>
</organism>
<accession>A0A8C4WUH8</accession>